<evidence type="ECO:0000313" key="17">
    <source>
        <dbReference type="Proteomes" id="UP000198280"/>
    </source>
</evidence>
<feature type="active site" description="Proton donor/acceptor" evidence="13">
    <location>
        <position position="316"/>
    </location>
</feature>
<protein>
    <submittedName>
        <fullName evidence="16">Lipoprotein-anchoring transpeptidase ErfK/SrfK</fullName>
    </submittedName>
</protein>
<reference evidence="16 17" key="1">
    <citation type="submission" date="2017-06" db="EMBL/GenBank/DDBJ databases">
        <authorList>
            <person name="Kim H.J."/>
            <person name="Triplett B.A."/>
        </authorList>
    </citation>
    <scope>NUCLEOTIDE SEQUENCE [LARGE SCALE GENOMIC DNA]</scope>
    <source>
        <strain evidence="16 17">CGMCC 4.1858</strain>
    </source>
</reference>
<evidence type="ECO:0000256" key="13">
    <source>
        <dbReference type="PROSITE-ProRule" id="PRU01373"/>
    </source>
</evidence>
<dbReference type="GO" id="GO:0016746">
    <property type="term" value="F:acyltransferase activity"/>
    <property type="evidence" value="ECO:0007669"/>
    <property type="project" value="UniProtKB-KW"/>
</dbReference>
<evidence type="ECO:0000256" key="11">
    <source>
        <dbReference type="ARBA" id="ARBA00023316"/>
    </source>
</evidence>
<name>A0A238ZN54_9ACTN</name>
<dbReference type="Gene3D" id="2.40.440.10">
    <property type="entry name" value="L,D-transpeptidase catalytic domain-like"/>
    <property type="match status" value="1"/>
</dbReference>
<evidence type="ECO:0000256" key="10">
    <source>
        <dbReference type="ARBA" id="ARBA00023315"/>
    </source>
</evidence>
<evidence type="ECO:0000256" key="12">
    <source>
        <dbReference type="ARBA" id="ARBA00060592"/>
    </source>
</evidence>
<evidence type="ECO:0000256" key="2">
    <source>
        <dbReference type="ARBA" id="ARBA00022475"/>
    </source>
</evidence>
<keyword evidence="3" id="KW-0808">Transferase</keyword>
<dbReference type="InterPro" id="IPR005490">
    <property type="entry name" value="LD_TPept_cat_dom"/>
</dbReference>
<feature type="active site" description="Nucleophile" evidence="13">
    <location>
        <position position="334"/>
    </location>
</feature>
<evidence type="ECO:0000256" key="3">
    <source>
        <dbReference type="ARBA" id="ARBA00022679"/>
    </source>
</evidence>
<keyword evidence="9 16" id="KW-0449">Lipoprotein</keyword>
<comment type="pathway">
    <text evidence="1 13">Cell wall biogenesis; peptidoglycan biosynthesis.</text>
</comment>
<dbReference type="Gene3D" id="2.60.40.3710">
    <property type="match status" value="1"/>
</dbReference>
<evidence type="ECO:0000256" key="5">
    <source>
        <dbReference type="ARBA" id="ARBA00022960"/>
    </source>
</evidence>
<evidence type="ECO:0000259" key="15">
    <source>
        <dbReference type="PROSITE" id="PS52029"/>
    </source>
</evidence>
<dbReference type="GO" id="GO:0071555">
    <property type="term" value="P:cell wall organization"/>
    <property type="evidence" value="ECO:0007669"/>
    <property type="project" value="UniProtKB-UniRule"/>
</dbReference>
<dbReference type="GO" id="GO:0018104">
    <property type="term" value="P:peptidoglycan-protein cross-linking"/>
    <property type="evidence" value="ECO:0007669"/>
    <property type="project" value="TreeGrafter"/>
</dbReference>
<dbReference type="InterPro" id="IPR041280">
    <property type="entry name" value="Big_10"/>
</dbReference>
<dbReference type="Pfam" id="PF17964">
    <property type="entry name" value="Big_10"/>
    <property type="match status" value="1"/>
</dbReference>
<keyword evidence="8" id="KW-0564">Palmitate</keyword>
<dbReference type="GO" id="GO:0008360">
    <property type="term" value="P:regulation of cell shape"/>
    <property type="evidence" value="ECO:0007669"/>
    <property type="project" value="UniProtKB-UniRule"/>
</dbReference>
<dbReference type="EMBL" id="FZOF01000001">
    <property type="protein sequence ID" value="SNR84886.1"/>
    <property type="molecule type" value="Genomic_DNA"/>
</dbReference>
<sequence length="413" mass="43777">MATAIAAVTLSAPLASCSGGGDPLANAPYDAAGQVVWTGGVAGSKKADPKKPLEITVKGEGNRITDVTASDGSGRYVSGKLSADGKRWRSTSKLSAAAHYVVKVTTEDGKGRQGRKTLSVDTTGTKRHLKVTFGPESGTYGVGQPITAELSAAVKDTLGRSVVERNLHVNASPAADEGAWYWVDDKTLHYRPKTYWPAHARIDVRSTLDKVHIKGSLYGGDVKPLTVRTGDRVEAVTDAATHTMTFKRNGKLVRTIPVTTGKPGFSTRNGIKVVLGQEANVRMRSETVGIASGSSDSYDLPVQWATRVTWSGEYVHAAPWSVGSQGIANVSHGCVGMSTANAHWFYDNVRVGDVVSVVHSLGEDMPAFGNGFGDWNLSWSEWRKGSATGSRKGADPAVADRTDAPGARLQPEM</sequence>
<evidence type="ECO:0000256" key="4">
    <source>
        <dbReference type="ARBA" id="ARBA00022729"/>
    </source>
</evidence>
<dbReference type="PANTHER" id="PTHR30582:SF2">
    <property type="entry name" value="L,D-TRANSPEPTIDASE YCIB-RELATED"/>
    <property type="match status" value="1"/>
</dbReference>
<keyword evidence="17" id="KW-1185">Reference proteome</keyword>
<feature type="domain" description="L,D-TPase catalytic" evidence="15">
    <location>
        <begin position="233"/>
        <end position="358"/>
    </location>
</feature>
<dbReference type="Proteomes" id="UP000198280">
    <property type="component" value="Unassembled WGS sequence"/>
</dbReference>
<keyword evidence="7" id="KW-0472">Membrane</keyword>
<proteinExistence type="predicted"/>
<feature type="compositionally biased region" description="Basic and acidic residues" evidence="14">
    <location>
        <begin position="392"/>
        <end position="403"/>
    </location>
</feature>
<keyword evidence="11 13" id="KW-0961">Cell wall biogenesis/degradation</keyword>
<dbReference type="SUPFAM" id="SSF141523">
    <property type="entry name" value="L,D-transpeptidase catalytic domain-like"/>
    <property type="match status" value="1"/>
</dbReference>
<accession>A0A238ZN54</accession>
<dbReference type="FunFam" id="2.40.440.10:FF:000005">
    <property type="entry name" value="L,D-transpeptidase 2"/>
    <property type="match status" value="1"/>
</dbReference>
<dbReference type="UniPathway" id="UPA00219"/>
<dbReference type="Pfam" id="PF03734">
    <property type="entry name" value="YkuD"/>
    <property type="match status" value="1"/>
</dbReference>
<keyword evidence="6 13" id="KW-0573">Peptidoglycan synthesis</keyword>
<feature type="region of interest" description="Disordered" evidence="14">
    <location>
        <begin position="385"/>
        <end position="413"/>
    </location>
</feature>
<dbReference type="OrthoDB" id="5242354at2"/>
<dbReference type="PROSITE" id="PS52029">
    <property type="entry name" value="LD_TPASE"/>
    <property type="match status" value="1"/>
</dbReference>
<keyword evidence="5 13" id="KW-0133">Cell shape</keyword>
<dbReference type="PANTHER" id="PTHR30582">
    <property type="entry name" value="L,D-TRANSPEPTIDASE"/>
    <property type="match status" value="1"/>
</dbReference>
<evidence type="ECO:0000256" key="6">
    <source>
        <dbReference type="ARBA" id="ARBA00022984"/>
    </source>
</evidence>
<comment type="pathway">
    <text evidence="12">Glycan biosynthesis.</text>
</comment>
<dbReference type="GO" id="GO:0071972">
    <property type="term" value="F:peptidoglycan L,D-transpeptidase activity"/>
    <property type="evidence" value="ECO:0007669"/>
    <property type="project" value="TreeGrafter"/>
</dbReference>
<keyword evidence="2" id="KW-1003">Cell membrane</keyword>
<keyword evidence="10" id="KW-0012">Acyltransferase</keyword>
<organism evidence="16 17">
    <name type="scientific">Actinacidiphila glaucinigra</name>
    <dbReference type="NCBI Taxonomy" id="235986"/>
    <lineage>
        <taxon>Bacteria</taxon>
        <taxon>Bacillati</taxon>
        <taxon>Actinomycetota</taxon>
        <taxon>Actinomycetes</taxon>
        <taxon>Kitasatosporales</taxon>
        <taxon>Streptomycetaceae</taxon>
        <taxon>Actinacidiphila</taxon>
    </lineage>
</organism>
<dbReference type="GO" id="GO:0005576">
    <property type="term" value="C:extracellular region"/>
    <property type="evidence" value="ECO:0007669"/>
    <property type="project" value="TreeGrafter"/>
</dbReference>
<dbReference type="InterPro" id="IPR050979">
    <property type="entry name" value="LD-transpeptidase"/>
</dbReference>
<evidence type="ECO:0000313" key="16">
    <source>
        <dbReference type="EMBL" id="SNR84886.1"/>
    </source>
</evidence>
<evidence type="ECO:0000256" key="1">
    <source>
        <dbReference type="ARBA" id="ARBA00004752"/>
    </source>
</evidence>
<evidence type="ECO:0000256" key="7">
    <source>
        <dbReference type="ARBA" id="ARBA00023136"/>
    </source>
</evidence>
<evidence type="ECO:0000256" key="14">
    <source>
        <dbReference type="SAM" id="MobiDB-lite"/>
    </source>
</evidence>
<evidence type="ECO:0000256" key="8">
    <source>
        <dbReference type="ARBA" id="ARBA00023139"/>
    </source>
</evidence>
<evidence type="ECO:0000256" key="9">
    <source>
        <dbReference type="ARBA" id="ARBA00023288"/>
    </source>
</evidence>
<gene>
    <name evidence="16" type="ORF">SAMN05216252_101429</name>
</gene>
<dbReference type="CDD" id="cd16913">
    <property type="entry name" value="YkuD_like"/>
    <property type="match status" value="1"/>
</dbReference>
<dbReference type="InterPro" id="IPR038063">
    <property type="entry name" value="Transpep_catalytic_dom"/>
</dbReference>
<dbReference type="AlphaFoldDB" id="A0A238ZN54"/>
<dbReference type="Gene3D" id="2.60.40.3780">
    <property type="match status" value="1"/>
</dbReference>
<keyword evidence="4" id="KW-0732">Signal</keyword>